<evidence type="ECO:0000256" key="4">
    <source>
        <dbReference type="HAMAP-Rule" id="MF_03057"/>
    </source>
</evidence>
<comment type="similarity">
    <text evidence="4">Belongs to the SDHAF2 family.</text>
</comment>
<dbReference type="GO" id="GO:0005759">
    <property type="term" value="C:mitochondrial matrix"/>
    <property type="evidence" value="ECO:0007669"/>
    <property type="project" value="UniProtKB-SubCell"/>
</dbReference>
<dbReference type="PANTHER" id="PTHR12469">
    <property type="entry name" value="PROTEIN EMI5 HOMOLOG, MITOCHONDRIAL"/>
    <property type="match status" value="1"/>
</dbReference>
<comment type="caution">
    <text evidence="6">The sequence shown here is derived from an EMBL/GenBank/DDBJ whole genome shotgun (WGS) entry which is preliminary data.</text>
</comment>
<comment type="subcellular location">
    <subcellularLocation>
        <location evidence="1 4">Mitochondrion matrix</location>
    </subcellularLocation>
</comment>
<keyword evidence="3 4" id="KW-0143">Chaperone</keyword>
<dbReference type="HAMAP" id="MF_03057">
    <property type="entry name" value="SDHAF2"/>
    <property type="match status" value="1"/>
</dbReference>
<dbReference type="GO" id="GO:0006099">
    <property type="term" value="P:tricarboxylic acid cycle"/>
    <property type="evidence" value="ECO:0007669"/>
    <property type="project" value="TreeGrafter"/>
</dbReference>
<keyword evidence="5" id="KW-0175">Coiled coil</keyword>
<evidence type="ECO:0000256" key="1">
    <source>
        <dbReference type="ARBA" id="ARBA00004305"/>
    </source>
</evidence>
<gene>
    <name evidence="6" type="ORF">AWC38_SpisGene6656</name>
</gene>
<dbReference type="EMBL" id="LSMT01000080">
    <property type="protein sequence ID" value="PFX28608.1"/>
    <property type="molecule type" value="Genomic_DNA"/>
</dbReference>
<dbReference type="InterPro" id="IPR028882">
    <property type="entry name" value="SDHAF2"/>
</dbReference>
<proteinExistence type="inferred from homology"/>
<evidence type="ECO:0000256" key="5">
    <source>
        <dbReference type="SAM" id="Coils"/>
    </source>
</evidence>
<organism evidence="6 7">
    <name type="scientific">Stylophora pistillata</name>
    <name type="common">Smooth cauliflower coral</name>
    <dbReference type="NCBI Taxonomy" id="50429"/>
    <lineage>
        <taxon>Eukaryota</taxon>
        <taxon>Metazoa</taxon>
        <taxon>Cnidaria</taxon>
        <taxon>Anthozoa</taxon>
        <taxon>Hexacorallia</taxon>
        <taxon>Scleractinia</taxon>
        <taxon>Astrocoeniina</taxon>
        <taxon>Pocilloporidae</taxon>
        <taxon>Stylophora</taxon>
    </lineage>
</organism>
<comment type="function">
    <text evidence="4">Plays an essential role in the assembly of succinate dehydrogenase (SDH), an enzyme complex (also referred to as respiratory complex II) that is a component of both the tricarboxylic acid (TCA) cycle and the mitochondrial electron transport chain, and which couples the oxidation of succinate to fumarate with the reduction of ubiquinone (coenzyme Q) to ubiquinol. Required for flavinylation (covalent attachment of FAD) of the flavoprotein subunit of the SDH catalytic dimer.</text>
</comment>
<dbReference type="GO" id="GO:0006121">
    <property type="term" value="P:mitochondrial electron transport, succinate to ubiquinone"/>
    <property type="evidence" value="ECO:0007669"/>
    <property type="project" value="UniProtKB-UniRule"/>
</dbReference>
<accession>A0A2B4SJ61</accession>
<dbReference type="GO" id="GO:0034553">
    <property type="term" value="P:mitochondrial respiratory chain complex II assembly"/>
    <property type="evidence" value="ECO:0007669"/>
    <property type="project" value="TreeGrafter"/>
</dbReference>
<evidence type="ECO:0000313" key="7">
    <source>
        <dbReference type="Proteomes" id="UP000225706"/>
    </source>
</evidence>
<dbReference type="SUPFAM" id="SSF109910">
    <property type="entry name" value="YgfY-like"/>
    <property type="match status" value="1"/>
</dbReference>
<dbReference type="InterPro" id="IPR005631">
    <property type="entry name" value="SDH"/>
</dbReference>
<keyword evidence="2 4" id="KW-0496">Mitochondrion</keyword>
<dbReference type="PANTHER" id="PTHR12469:SF2">
    <property type="entry name" value="SUCCINATE DEHYDROGENASE ASSEMBLY FACTOR 2, MITOCHONDRIAL"/>
    <property type="match status" value="1"/>
</dbReference>
<dbReference type="InterPro" id="IPR036714">
    <property type="entry name" value="SDH_sf"/>
</dbReference>
<evidence type="ECO:0000256" key="2">
    <source>
        <dbReference type="ARBA" id="ARBA00023128"/>
    </source>
</evidence>
<sequence length="395" mass="45710">MGPSFPLDFGCVYAAEGKIENPSARKKEIGFLKETLWGRDKEIADLKKKLSQLQQNERRNNLDIVKHMATMDEKLQKARMNIDELEGGIIFSVIKNEIKTEESQSEPQIFNGKDYFDLQPSWFDTLSNNFGCLKVDNSPVTAPDLEAMKNFKSNLKLSTKAAKGKDYFDRQPSWFDTLSTKNGGCLKVKNFPVRAKDLEAMKSFKSNSNPSKDDLDGKELETNTDMSLQTKQLTSTMAAYRQPILSLFGWNFRHILHRSRHSHLMRPEMRFLSDQIIDSSDTEPPIPVYKSPQNEPVDRKRARLLYQSRKRGMLENGLLLSTFADKHLDGLNDNQLDQYDKLINEPSNDWEIYYWMTDKKPTPTEYDNPVMDLLKIHAKNEKMEERIRQPDLQAK</sequence>
<dbReference type="OrthoDB" id="284292at2759"/>
<protein>
    <recommendedName>
        <fullName evidence="4">Succinate dehydrogenase assembly factor 2, mitochondrial</fullName>
        <shortName evidence="4">SDH assembly factor 2</shortName>
        <shortName evidence="4">SDHAF2</shortName>
    </recommendedName>
</protein>
<evidence type="ECO:0000256" key="3">
    <source>
        <dbReference type="ARBA" id="ARBA00023186"/>
    </source>
</evidence>
<dbReference type="Gene3D" id="1.10.150.250">
    <property type="entry name" value="Flavinator of succinate dehydrogenase"/>
    <property type="match status" value="1"/>
</dbReference>
<feature type="coiled-coil region" evidence="5">
    <location>
        <begin position="43"/>
        <end position="88"/>
    </location>
</feature>
<dbReference type="AlphaFoldDB" id="A0A2B4SJ61"/>
<comment type="subunit">
    <text evidence="4">Interacts with the flavoprotein subunit within the SDH catalytic dimer.</text>
</comment>
<evidence type="ECO:0000313" key="6">
    <source>
        <dbReference type="EMBL" id="PFX28608.1"/>
    </source>
</evidence>
<reference evidence="7" key="1">
    <citation type="journal article" date="2017" name="bioRxiv">
        <title>Comparative analysis of the genomes of Stylophora pistillata and Acropora digitifera provides evidence for extensive differences between species of corals.</title>
        <authorList>
            <person name="Voolstra C.R."/>
            <person name="Li Y."/>
            <person name="Liew Y.J."/>
            <person name="Baumgarten S."/>
            <person name="Zoccola D."/>
            <person name="Flot J.-F."/>
            <person name="Tambutte S."/>
            <person name="Allemand D."/>
            <person name="Aranda M."/>
        </authorList>
    </citation>
    <scope>NUCLEOTIDE SEQUENCE [LARGE SCALE GENOMIC DNA]</scope>
</reference>
<dbReference type="Pfam" id="PF03937">
    <property type="entry name" value="Sdh5"/>
    <property type="match status" value="1"/>
</dbReference>
<dbReference type="FunFam" id="1.10.150.250:FF:000002">
    <property type="entry name" value="Succinate dehydrogenase assembly factor 2, mitochondrial"/>
    <property type="match status" value="1"/>
</dbReference>
<dbReference type="STRING" id="50429.A0A2B4SJ61"/>
<name>A0A2B4SJ61_STYPI</name>
<keyword evidence="7" id="KW-1185">Reference proteome</keyword>
<dbReference type="Proteomes" id="UP000225706">
    <property type="component" value="Unassembled WGS sequence"/>
</dbReference>